<proteinExistence type="inferred from homology"/>
<accession>A0A4R7EN86</accession>
<dbReference type="InterPro" id="IPR036942">
    <property type="entry name" value="Beta-barrel_TonB_sf"/>
</dbReference>
<keyword evidence="8 15" id="KW-0675">Receptor</keyword>
<evidence type="ECO:0000256" key="9">
    <source>
        <dbReference type="ARBA" id="ARBA00023237"/>
    </source>
</evidence>
<dbReference type="EMBL" id="SOAG01000030">
    <property type="protein sequence ID" value="TDS52731.1"/>
    <property type="molecule type" value="Genomic_DNA"/>
</dbReference>
<comment type="subcellular location">
    <subcellularLocation>
        <location evidence="1 10">Cell outer membrane</location>
        <topology evidence="1 10">Multi-pass membrane protein</topology>
    </subcellularLocation>
</comment>
<dbReference type="InterPro" id="IPR000531">
    <property type="entry name" value="Beta-barrel_TonB"/>
</dbReference>
<keyword evidence="3 10" id="KW-1134">Transmembrane beta strand</keyword>
<protein>
    <submittedName>
        <fullName evidence="15">Outer membrane receptor for ferrienterochelin and colicin</fullName>
    </submittedName>
</protein>
<evidence type="ECO:0000256" key="2">
    <source>
        <dbReference type="ARBA" id="ARBA00022448"/>
    </source>
</evidence>
<dbReference type="SUPFAM" id="SSF49464">
    <property type="entry name" value="Carboxypeptidase regulatory domain-like"/>
    <property type="match status" value="1"/>
</dbReference>
<evidence type="ECO:0000313" key="15">
    <source>
        <dbReference type="EMBL" id="TDS52731.1"/>
    </source>
</evidence>
<evidence type="ECO:0000256" key="8">
    <source>
        <dbReference type="ARBA" id="ARBA00023170"/>
    </source>
</evidence>
<comment type="caution">
    <text evidence="15">The sequence shown here is derived from an EMBL/GenBank/DDBJ whole genome shotgun (WGS) entry which is preliminary data.</text>
</comment>
<evidence type="ECO:0000256" key="12">
    <source>
        <dbReference type="SAM" id="SignalP"/>
    </source>
</evidence>
<dbReference type="GO" id="GO:0044718">
    <property type="term" value="P:siderophore transmembrane transport"/>
    <property type="evidence" value="ECO:0007669"/>
    <property type="project" value="TreeGrafter"/>
</dbReference>
<evidence type="ECO:0000256" key="10">
    <source>
        <dbReference type="PROSITE-ProRule" id="PRU01360"/>
    </source>
</evidence>
<dbReference type="Pfam" id="PF13715">
    <property type="entry name" value="CarbopepD_reg_2"/>
    <property type="match status" value="1"/>
</dbReference>
<dbReference type="RefSeq" id="WP_133713510.1">
    <property type="nucleotide sequence ID" value="NZ_SOAG01000030.1"/>
</dbReference>
<dbReference type="Pfam" id="PF00593">
    <property type="entry name" value="TonB_dep_Rec_b-barrel"/>
    <property type="match status" value="1"/>
</dbReference>
<dbReference type="Pfam" id="PF07715">
    <property type="entry name" value="Plug"/>
    <property type="match status" value="1"/>
</dbReference>
<evidence type="ECO:0000256" key="4">
    <source>
        <dbReference type="ARBA" id="ARBA00022692"/>
    </source>
</evidence>
<evidence type="ECO:0000259" key="14">
    <source>
        <dbReference type="Pfam" id="PF07715"/>
    </source>
</evidence>
<comment type="similarity">
    <text evidence="10 11">Belongs to the TonB-dependent receptor family.</text>
</comment>
<evidence type="ECO:0000256" key="3">
    <source>
        <dbReference type="ARBA" id="ARBA00022452"/>
    </source>
</evidence>
<organism evidence="15 16">
    <name type="scientific">Myroides indicus</name>
    <dbReference type="NCBI Taxonomy" id="1323422"/>
    <lineage>
        <taxon>Bacteria</taxon>
        <taxon>Pseudomonadati</taxon>
        <taxon>Bacteroidota</taxon>
        <taxon>Flavobacteriia</taxon>
        <taxon>Flavobacteriales</taxon>
        <taxon>Flavobacteriaceae</taxon>
        <taxon>Myroides</taxon>
    </lineage>
</organism>
<feature type="signal peptide" evidence="12">
    <location>
        <begin position="1"/>
        <end position="18"/>
    </location>
</feature>
<keyword evidence="4 10" id="KW-0812">Transmembrane</keyword>
<dbReference type="InterPro" id="IPR012910">
    <property type="entry name" value="Plug_dom"/>
</dbReference>
<dbReference type="GO" id="GO:0009279">
    <property type="term" value="C:cell outer membrane"/>
    <property type="evidence" value="ECO:0007669"/>
    <property type="project" value="UniProtKB-SubCell"/>
</dbReference>
<gene>
    <name evidence="15" type="ORF">C8P70_13030</name>
</gene>
<feature type="chain" id="PRO_5020949403" evidence="12">
    <location>
        <begin position="19"/>
        <end position="748"/>
    </location>
</feature>
<keyword evidence="6 11" id="KW-0798">TonB box</keyword>
<dbReference type="Gene3D" id="2.40.170.20">
    <property type="entry name" value="TonB-dependent receptor, beta-barrel domain"/>
    <property type="match status" value="1"/>
</dbReference>
<evidence type="ECO:0000313" key="16">
    <source>
        <dbReference type="Proteomes" id="UP000295215"/>
    </source>
</evidence>
<keyword evidence="5 12" id="KW-0732">Signal</keyword>
<dbReference type="InterPro" id="IPR008969">
    <property type="entry name" value="CarboxyPept-like_regulatory"/>
</dbReference>
<dbReference type="Gene3D" id="2.60.40.1120">
    <property type="entry name" value="Carboxypeptidase-like, regulatory domain"/>
    <property type="match status" value="1"/>
</dbReference>
<dbReference type="Proteomes" id="UP000295215">
    <property type="component" value="Unassembled WGS sequence"/>
</dbReference>
<dbReference type="PROSITE" id="PS52016">
    <property type="entry name" value="TONB_DEPENDENT_REC_3"/>
    <property type="match status" value="1"/>
</dbReference>
<keyword evidence="2 10" id="KW-0813">Transport</keyword>
<sequence>MKYTFAIIALSAISSVYAQEQLTGTIVDENNQSAIGASVFWENTSIGVTTDSNGHFSIPFQPDSNLIISYVGYQSQTIRIHEEPKKINAKLVPDTELEEVLINTKQRNTVRSLKGTTNSITMNSGELLKAACCNISEAFETNPSIDVNYSDAVTGTKQIKMLGLTSPYILIAEENIPAVRGASQAYGLTFTPGTWVENIQITKGAGTVINGYESISGQINTELIKPINDRPLFVNLYGSTDQRFEANIHASSHLSDKWSTSLFLHGNTRTGKHDENKDGFMDMPKGDQINIMNRWQYTNLEKGWISFFTWRYMNDKKQTGQMDFDKKTDRGKTHLWGSEINTEKLDLSTKIGYVFPDMPFQSMGLQLSYNYHKQDSYFGLNQYDIKQNSFYSNFLFSSIINNTLNKFSTGISFTLDKYQEDILVPSLDGNFDRIDNSVGTFLEYTYDNTDNFSIIMGMRFDYHNRMGAFLTPRLHLRYNPWEDGVLRASAGRGKRLANIFAENQIYLASNRHFQIQGNGGKIYNLDPEIAWNYGISFSQGFHIFGRKAETTFDFYRTDFSNQIVVDIDQSSHLIDFYNLEGNSYANSLQLEFNYNILRNLNLKSAYKFYDIQTDQKNGKFEKAFQPKHRFFANLEYETEVSDKGGNWKFDFTYNWLGKQRIPTTTDNAVVNQMKSYSNPFSTMNFQITKVFSPRFEIYLGGENIGNYTQKQVILGAEDPFGPDFDSSMVYAPIFGQMYYAGLRFKLDY</sequence>
<dbReference type="PANTHER" id="PTHR30069">
    <property type="entry name" value="TONB-DEPENDENT OUTER MEMBRANE RECEPTOR"/>
    <property type="match status" value="1"/>
</dbReference>
<feature type="domain" description="TonB-dependent receptor-like beta-barrel" evidence="13">
    <location>
        <begin position="307"/>
        <end position="704"/>
    </location>
</feature>
<dbReference type="InterPro" id="IPR039426">
    <property type="entry name" value="TonB-dep_rcpt-like"/>
</dbReference>
<evidence type="ECO:0000256" key="5">
    <source>
        <dbReference type="ARBA" id="ARBA00022729"/>
    </source>
</evidence>
<keyword evidence="7 10" id="KW-0472">Membrane</keyword>
<dbReference type="OrthoDB" id="1109239at2"/>
<dbReference type="Gene3D" id="2.170.130.10">
    <property type="entry name" value="TonB-dependent receptor, plug domain"/>
    <property type="match status" value="1"/>
</dbReference>
<evidence type="ECO:0000256" key="1">
    <source>
        <dbReference type="ARBA" id="ARBA00004571"/>
    </source>
</evidence>
<feature type="domain" description="TonB-dependent receptor plug" evidence="14">
    <location>
        <begin position="115"/>
        <end position="217"/>
    </location>
</feature>
<reference evidence="15 16" key="1">
    <citation type="submission" date="2019-03" db="EMBL/GenBank/DDBJ databases">
        <title>Genomic Encyclopedia of Archaeal and Bacterial Type Strains, Phase II (KMG-II): from individual species to whole genera.</title>
        <authorList>
            <person name="Goeker M."/>
        </authorList>
    </citation>
    <scope>NUCLEOTIDE SEQUENCE [LARGE SCALE GENOMIC DNA]</scope>
    <source>
        <strain evidence="15 16">DSM 28213</strain>
    </source>
</reference>
<evidence type="ECO:0000256" key="6">
    <source>
        <dbReference type="ARBA" id="ARBA00023077"/>
    </source>
</evidence>
<keyword evidence="9 10" id="KW-0998">Cell outer membrane</keyword>
<evidence type="ECO:0000256" key="11">
    <source>
        <dbReference type="RuleBase" id="RU003357"/>
    </source>
</evidence>
<evidence type="ECO:0000256" key="7">
    <source>
        <dbReference type="ARBA" id="ARBA00023136"/>
    </source>
</evidence>
<dbReference type="InterPro" id="IPR037066">
    <property type="entry name" value="Plug_dom_sf"/>
</dbReference>
<evidence type="ECO:0000259" key="13">
    <source>
        <dbReference type="Pfam" id="PF00593"/>
    </source>
</evidence>
<keyword evidence="16" id="KW-1185">Reference proteome</keyword>
<name>A0A4R7EN86_9FLAO</name>
<dbReference type="SUPFAM" id="SSF56935">
    <property type="entry name" value="Porins"/>
    <property type="match status" value="1"/>
</dbReference>
<dbReference type="PANTHER" id="PTHR30069:SF29">
    <property type="entry name" value="HEMOGLOBIN AND HEMOGLOBIN-HAPTOGLOBIN-BINDING PROTEIN 1-RELATED"/>
    <property type="match status" value="1"/>
</dbReference>
<dbReference type="GO" id="GO:0015344">
    <property type="term" value="F:siderophore uptake transmembrane transporter activity"/>
    <property type="evidence" value="ECO:0007669"/>
    <property type="project" value="TreeGrafter"/>
</dbReference>
<dbReference type="AlphaFoldDB" id="A0A4R7EN86"/>